<evidence type="ECO:0000313" key="1">
    <source>
        <dbReference type="EMBL" id="GGR09881.1"/>
    </source>
</evidence>
<reference evidence="1" key="2">
    <citation type="submission" date="2020-09" db="EMBL/GenBank/DDBJ databases">
        <authorList>
            <person name="Sun Q."/>
            <person name="Ohkuma M."/>
        </authorList>
    </citation>
    <scope>NUCLEOTIDE SEQUENCE</scope>
    <source>
        <strain evidence="1">JCM 31311</strain>
    </source>
</reference>
<organism evidence="1 2">
    <name type="scientific">Deinococcus ruber</name>
    <dbReference type="NCBI Taxonomy" id="1848197"/>
    <lineage>
        <taxon>Bacteria</taxon>
        <taxon>Thermotogati</taxon>
        <taxon>Deinococcota</taxon>
        <taxon>Deinococci</taxon>
        <taxon>Deinococcales</taxon>
        <taxon>Deinococcaceae</taxon>
        <taxon>Deinococcus</taxon>
    </lineage>
</organism>
<dbReference type="Proteomes" id="UP000603865">
    <property type="component" value="Unassembled WGS sequence"/>
</dbReference>
<comment type="caution">
    <text evidence="1">The sequence shown here is derived from an EMBL/GenBank/DDBJ whole genome shotgun (WGS) entry which is preliminary data.</text>
</comment>
<dbReference type="EMBL" id="BMQL01000011">
    <property type="protein sequence ID" value="GGR09881.1"/>
    <property type="molecule type" value="Genomic_DNA"/>
</dbReference>
<name>A0A918F8A9_9DEIO</name>
<protein>
    <submittedName>
        <fullName evidence="1">Uncharacterized protein</fullName>
    </submittedName>
</protein>
<evidence type="ECO:0000313" key="2">
    <source>
        <dbReference type="Proteomes" id="UP000603865"/>
    </source>
</evidence>
<proteinExistence type="predicted"/>
<keyword evidence="2" id="KW-1185">Reference proteome</keyword>
<gene>
    <name evidence="1" type="ORF">GCM10008957_23310</name>
</gene>
<dbReference type="AlphaFoldDB" id="A0A918F8A9"/>
<accession>A0A918F8A9</accession>
<reference evidence="1" key="1">
    <citation type="journal article" date="2014" name="Int. J. Syst. Evol. Microbiol.">
        <title>Complete genome sequence of Corynebacterium casei LMG S-19264T (=DSM 44701T), isolated from a smear-ripened cheese.</title>
        <authorList>
            <consortium name="US DOE Joint Genome Institute (JGI-PGF)"/>
            <person name="Walter F."/>
            <person name="Albersmeier A."/>
            <person name="Kalinowski J."/>
            <person name="Ruckert C."/>
        </authorList>
    </citation>
    <scope>NUCLEOTIDE SEQUENCE</scope>
    <source>
        <strain evidence="1">JCM 31311</strain>
    </source>
</reference>
<sequence>MERPSLTGHLQGVPATHQMKMIARHVDVEGSAWEKTWEGDSCLLTLLIQDVTRGCECIEDETLVSVVPGGAGRRRKIHGQSIESGIAVL</sequence>